<gene>
    <name evidence="2" type="ORF">TSOC_011677</name>
</gene>
<evidence type="ECO:0000256" key="1">
    <source>
        <dbReference type="SAM" id="MobiDB-lite"/>
    </source>
</evidence>
<name>A0A2J7ZQ15_9CHLO</name>
<feature type="region of interest" description="Disordered" evidence="1">
    <location>
        <begin position="1"/>
        <end position="91"/>
    </location>
</feature>
<sequence length="283" mass="28730">MASHADQLPRTPGIKGQKASRVLLPADPISTEGGARSSPASTLTFAVGRPAQRFQQTRETAPSSGPRRLLPGGDATGALCTPTRQRTQAASEGALDVEGLCSAFRTKAAVRVPDPVGHVPTCGLATGVLKPVAKPGDAWMSPPSAPRGRGNRELRALALEAHSGSAAEVPSAAKPGRVAAQAAGSGGAELAGDATACSRGNVVPALASQAGPALPYDTCRLGSVQALSPVKAGRGATDQLGSQTVLTPVRRSARTSCSKPLTPVGTLLEATSYSYTPNTYLQR</sequence>
<protein>
    <submittedName>
        <fullName evidence="2">Uncharacterized protein</fullName>
    </submittedName>
</protein>
<evidence type="ECO:0000313" key="2">
    <source>
        <dbReference type="EMBL" id="PNH02355.1"/>
    </source>
</evidence>
<organism evidence="2 3">
    <name type="scientific">Tetrabaena socialis</name>
    <dbReference type="NCBI Taxonomy" id="47790"/>
    <lineage>
        <taxon>Eukaryota</taxon>
        <taxon>Viridiplantae</taxon>
        <taxon>Chlorophyta</taxon>
        <taxon>core chlorophytes</taxon>
        <taxon>Chlorophyceae</taxon>
        <taxon>CS clade</taxon>
        <taxon>Chlamydomonadales</taxon>
        <taxon>Tetrabaenaceae</taxon>
        <taxon>Tetrabaena</taxon>
    </lineage>
</organism>
<keyword evidence="3" id="KW-1185">Reference proteome</keyword>
<comment type="caution">
    <text evidence="2">The sequence shown here is derived from an EMBL/GenBank/DDBJ whole genome shotgun (WGS) entry which is preliminary data.</text>
</comment>
<dbReference type="OrthoDB" id="551759at2759"/>
<feature type="compositionally biased region" description="Polar residues" evidence="1">
    <location>
        <begin position="53"/>
        <end position="63"/>
    </location>
</feature>
<evidence type="ECO:0000313" key="3">
    <source>
        <dbReference type="Proteomes" id="UP000236333"/>
    </source>
</evidence>
<dbReference type="AlphaFoldDB" id="A0A2J7ZQ15"/>
<dbReference type="Proteomes" id="UP000236333">
    <property type="component" value="Unassembled WGS sequence"/>
</dbReference>
<dbReference type="EMBL" id="PGGS01000671">
    <property type="protein sequence ID" value="PNH02355.1"/>
    <property type="molecule type" value="Genomic_DNA"/>
</dbReference>
<proteinExistence type="predicted"/>
<accession>A0A2J7ZQ15</accession>
<reference evidence="2 3" key="1">
    <citation type="journal article" date="2017" name="Mol. Biol. Evol.">
        <title>The 4-celled Tetrabaena socialis nuclear genome reveals the essential components for genetic control of cell number at the origin of multicellularity in the volvocine lineage.</title>
        <authorList>
            <person name="Featherston J."/>
            <person name="Arakaki Y."/>
            <person name="Hanschen E.R."/>
            <person name="Ferris P.J."/>
            <person name="Michod R.E."/>
            <person name="Olson B.J.S.C."/>
            <person name="Nozaki H."/>
            <person name="Durand P.M."/>
        </authorList>
    </citation>
    <scope>NUCLEOTIDE SEQUENCE [LARGE SCALE GENOMIC DNA]</scope>
    <source>
        <strain evidence="2 3">NIES-571</strain>
    </source>
</reference>